<dbReference type="InterPro" id="IPR016181">
    <property type="entry name" value="Acyl_CoA_acyltransferase"/>
</dbReference>
<dbReference type="HOGENOM" id="CLU_075045_0_0_6"/>
<dbReference type="Proteomes" id="UP000000466">
    <property type="component" value="Chromosome"/>
</dbReference>
<evidence type="ECO:0000256" key="10">
    <source>
        <dbReference type="ARBA" id="ARBA00066767"/>
    </source>
</evidence>
<accession>K4KIN5</accession>
<comment type="similarity">
    <text evidence="9 15">Belongs to the L/F-transferase family.</text>
</comment>
<gene>
    <name evidence="15 16" type="primary">aat</name>
    <name evidence="16" type="ordered locus">M5M_03110</name>
</gene>
<evidence type="ECO:0000256" key="7">
    <source>
        <dbReference type="ARBA" id="ARBA00051538"/>
    </source>
</evidence>
<evidence type="ECO:0000256" key="14">
    <source>
        <dbReference type="ARBA" id="ARBA00083640"/>
    </source>
</evidence>
<dbReference type="OrthoDB" id="9790282at2"/>
<evidence type="ECO:0000256" key="12">
    <source>
        <dbReference type="ARBA" id="ARBA00077136"/>
    </source>
</evidence>
<evidence type="ECO:0000256" key="3">
    <source>
        <dbReference type="ARBA" id="ARBA00022679"/>
    </source>
</evidence>
<comment type="catalytic activity">
    <reaction evidence="5 15">
        <text>L-phenylalanyl-tRNA(Phe) + an N-terminal L-alpha-aminoacyl-[protein] = an N-terminal L-phenylalanyl-L-alpha-aminoacyl-[protein] + tRNA(Phe)</text>
        <dbReference type="Rhea" id="RHEA:43632"/>
        <dbReference type="Rhea" id="RHEA-COMP:9668"/>
        <dbReference type="Rhea" id="RHEA-COMP:9699"/>
        <dbReference type="Rhea" id="RHEA-COMP:10636"/>
        <dbReference type="Rhea" id="RHEA-COMP:10637"/>
        <dbReference type="ChEBI" id="CHEBI:78442"/>
        <dbReference type="ChEBI" id="CHEBI:78531"/>
        <dbReference type="ChEBI" id="CHEBI:78597"/>
        <dbReference type="ChEBI" id="CHEBI:83561"/>
        <dbReference type="EC" id="2.3.2.6"/>
    </reaction>
</comment>
<keyword evidence="4 15" id="KW-0012">Acyltransferase</keyword>
<name>K4KIN5_SIMAS</name>
<dbReference type="PANTHER" id="PTHR30098:SF2">
    <property type="entry name" value="LEUCYL_PHENYLALANYL-TRNA--PROTEIN TRANSFERASE"/>
    <property type="match status" value="1"/>
</dbReference>
<keyword evidence="3 15" id="KW-0808">Transferase</keyword>
<evidence type="ECO:0000256" key="6">
    <source>
        <dbReference type="ARBA" id="ARBA00050652"/>
    </source>
</evidence>
<organism evidence="16 17">
    <name type="scientific">Simiduia agarivorans (strain DSM 21679 / JCM 13881 / BCRC 17597 / SA1)</name>
    <dbReference type="NCBI Taxonomy" id="1117647"/>
    <lineage>
        <taxon>Bacteria</taxon>
        <taxon>Pseudomonadati</taxon>
        <taxon>Pseudomonadota</taxon>
        <taxon>Gammaproteobacteria</taxon>
        <taxon>Cellvibrionales</taxon>
        <taxon>Cellvibrionaceae</taxon>
        <taxon>Simiduia</taxon>
    </lineage>
</organism>
<dbReference type="KEGG" id="saga:M5M_03110"/>
<evidence type="ECO:0000256" key="8">
    <source>
        <dbReference type="ARBA" id="ARBA00054043"/>
    </source>
</evidence>
<comment type="subcellular location">
    <subcellularLocation>
        <location evidence="1 15">Cytoplasm</location>
    </subcellularLocation>
</comment>
<evidence type="ECO:0000256" key="4">
    <source>
        <dbReference type="ARBA" id="ARBA00023315"/>
    </source>
</evidence>
<evidence type="ECO:0000313" key="17">
    <source>
        <dbReference type="Proteomes" id="UP000000466"/>
    </source>
</evidence>
<dbReference type="SUPFAM" id="SSF55729">
    <property type="entry name" value="Acyl-CoA N-acyltransferases (Nat)"/>
    <property type="match status" value="1"/>
</dbReference>
<comment type="catalytic activity">
    <reaction evidence="7 15">
        <text>N-terminal L-lysyl-[protein] + L-leucyl-tRNA(Leu) = N-terminal L-leucyl-L-lysyl-[protein] + tRNA(Leu) + H(+)</text>
        <dbReference type="Rhea" id="RHEA:12340"/>
        <dbReference type="Rhea" id="RHEA-COMP:9613"/>
        <dbReference type="Rhea" id="RHEA-COMP:9622"/>
        <dbReference type="Rhea" id="RHEA-COMP:12670"/>
        <dbReference type="Rhea" id="RHEA-COMP:12671"/>
        <dbReference type="ChEBI" id="CHEBI:15378"/>
        <dbReference type="ChEBI" id="CHEBI:65249"/>
        <dbReference type="ChEBI" id="CHEBI:78442"/>
        <dbReference type="ChEBI" id="CHEBI:78494"/>
        <dbReference type="ChEBI" id="CHEBI:133043"/>
        <dbReference type="EC" id="2.3.2.6"/>
    </reaction>
</comment>
<keyword evidence="2 15" id="KW-0963">Cytoplasm</keyword>
<dbReference type="Gene3D" id="3.40.630.70">
    <property type="entry name" value="Leucyl/phenylalanyl-tRNA-protein transferase, C-terminal domain"/>
    <property type="match status" value="1"/>
</dbReference>
<dbReference type="EMBL" id="CP003746">
    <property type="protein sequence ID" value="AFU97833.1"/>
    <property type="molecule type" value="Genomic_DNA"/>
</dbReference>
<dbReference type="GO" id="GO:0008914">
    <property type="term" value="F:leucyl-tRNA--protein transferase activity"/>
    <property type="evidence" value="ECO:0007669"/>
    <property type="project" value="UniProtKB-UniRule"/>
</dbReference>
<evidence type="ECO:0000256" key="1">
    <source>
        <dbReference type="ARBA" id="ARBA00004496"/>
    </source>
</evidence>
<evidence type="ECO:0000256" key="2">
    <source>
        <dbReference type="ARBA" id="ARBA00022490"/>
    </source>
</evidence>
<dbReference type="NCBIfam" id="TIGR00667">
    <property type="entry name" value="aat"/>
    <property type="match status" value="1"/>
</dbReference>
<evidence type="ECO:0000256" key="5">
    <source>
        <dbReference type="ARBA" id="ARBA00050607"/>
    </source>
</evidence>
<proteinExistence type="inferred from homology"/>
<comment type="catalytic activity">
    <reaction evidence="6 15">
        <text>N-terminal L-arginyl-[protein] + L-leucyl-tRNA(Leu) = N-terminal L-leucyl-L-arginyl-[protein] + tRNA(Leu) + H(+)</text>
        <dbReference type="Rhea" id="RHEA:50416"/>
        <dbReference type="Rhea" id="RHEA-COMP:9613"/>
        <dbReference type="Rhea" id="RHEA-COMP:9622"/>
        <dbReference type="Rhea" id="RHEA-COMP:12672"/>
        <dbReference type="Rhea" id="RHEA-COMP:12673"/>
        <dbReference type="ChEBI" id="CHEBI:15378"/>
        <dbReference type="ChEBI" id="CHEBI:64719"/>
        <dbReference type="ChEBI" id="CHEBI:78442"/>
        <dbReference type="ChEBI" id="CHEBI:78494"/>
        <dbReference type="ChEBI" id="CHEBI:133044"/>
        <dbReference type="EC" id="2.3.2.6"/>
    </reaction>
</comment>
<dbReference type="EC" id="2.3.2.6" evidence="10 15"/>
<dbReference type="GO" id="GO:0030163">
    <property type="term" value="P:protein catabolic process"/>
    <property type="evidence" value="ECO:0007669"/>
    <property type="project" value="UniProtKB-UniRule"/>
</dbReference>
<reference evidence="16 17" key="1">
    <citation type="journal article" date="2013" name="Genome Announc.">
        <title>Complete genome sequence of Simiduia agarivorans SA1(T), a marine bacterium able to degrade a variety of polysaccharides.</title>
        <authorList>
            <person name="Lin S.Y."/>
            <person name="Shieh W.Y."/>
            <person name="Chen J.S."/>
            <person name="Tang S.L."/>
        </authorList>
    </citation>
    <scope>NUCLEOTIDE SEQUENCE [LARGE SCALE GENOMIC DNA]</scope>
    <source>
        <strain evidence="17">DSM 21679 / JCM 13881 / BCRC 17597 / SA1</strain>
    </source>
</reference>
<dbReference type="PANTHER" id="PTHR30098">
    <property type="entry name" value="LEUCYL/PHENYLALANYL-TRNA--PROTEIN TRANSFERASE"/>
    <property type="match status" value="1"/>
</dbReference>
<dbReference type="Pfam" id="PF03588">
    <property type="entry name" value="Leu_Phe_trans"/>
    <property type="match status" value="1"/>
</dbReference>
<evidence type="ECO:0000256" key="15">
    <source>
        <dbReference type="HAMAP-Rule" id="MF_00688"/>
    </source>
</evidence>
<dbReference type="InterPro" id="IPR042203">
    <property type="entry name" value="Leu/Phe-tRNA_Trfase_C"/>
</dbReference>
<sequence>MIPWLEPGAPHFPPVSSALDEPNGLLAAGGELSPEWLIAAYQRGIFPWFDDESVILWWSPAPRMVLLPSAIHLSRSLRKLIRQRRFEIRFDTDFQQVIKHCSSARPETWILPSMIEAYVRLHRQGIAHSVEVWQDNQLVGGLYGVHLGGMFFGESMFSNVPNASKLALAALARHAQHWGLHAIDCQMHTEHLASMGATLRSRQEFNAMLKSCHLPLKPDWVYSEQLMDV</sequence>
<dbReference type="AlphaFoldDB" id="K4KIN5"/>
<keyword evidence="17" id="KW-1185">Reference proteome</keyword>
<evidence type="ECO:0000256" key="13">
    <source>
        <dbReference type="ARBA" id="ARBA00077165"/>
    </source>
</evidence>
<dbReference type="RefSeq" id="WP_015046006.1">
    <property type="nucleotide sequence ID" value="NC_018868.3"/>
</dbReference>
<protein>
    <recommendedName>
        <fullName evidence="11 15">Leucyl/phenylalanyl-tRNA--protein transferase</fullName>
        <ecNumber evidence="10 15">2.3.2.6</ecNumber>
    </recommendedName>
    <alternativeName>
        <fullName evidence="12 15">L/F-transferase</fullName>
    </alternativeName>
    <alternativeName>
        <fullName evidence="13 15">Leucyltransferase</fullName>
    </alternativeName>
    <alternativeName>
        <fullName evidence="14 15">Phenyalanyltransferase</fullName>
    </alternativeName>
</protein>
<dbReference type="InterPro" id="IPR004616">
    <property type="entry name" value="Leu/Phe-tRNA_Trfase"/>
</dbReference>
<dbReference type="Gene3D" id="3.30.70.3550">
    <property type="entry name" value="Leucyl/phenylalanyl-tRNA-protein transferase, N-terminal domain"/>
    <property type="match status" value="1"/>
</dbReference>
<dbReference type="InterPro" id="IPR042221">
    <property type="entry name" value="Leu/Phe-tRNA_Trfase_N"/>
</dbReference>
<evidence type="ECO:0000256" key="9">
    <source>
        <dbReference type="ARBA" id="ARBA00061535"/>
    </source>
</evidence>
<dbReference type="GO" id="GO:0005737">
    <property type="term" value="C:cytoplasm"/>
    <property type="evidence" value="ECO:0007669"/>
    <property type="project" value="UniProtKB-SubCell"/>
</dbReference>
<dbReference type="FunFam" id="3.30.70.3550:FF:000001">
    <property type="entry name" value="Leucyl/phenylalanyl-tRNA--protein transferase"/>
    <property type="match status" value="1"/>
</dbReference>
<dbReference type="HAMAP" id="MF_00688">
    <property type="entry name" value="Leu_Phe_trans"/>
    <property type="match status" value="1"/>
</dbReference>
<evidence type="ECO:0000256" key="11">
    <source>
        <dbReference type="ARBA" id="ARBA00074372"/>
    </source>
</evidence>
<dbReference type="eggNOG" id="COG2360">
    <property type="taxonomic scope" value="Bacteria"/>
</dbReference>
<dbReference type="STRING" id="1117647.M5M_03110"/>
<evidence type="ECO:0000313" key="16">
    <source>
        <dbReference type="EMBL" id="AFU97833.1"/>
    </source>
</evidence>
<comment type="function">
    <text evidence="8 15">Functions in the N-end rule pathway of protein degradation where it conjugates Leu, Phe and, less efficiently, Met from aminoacyl-tRNAs to the N-termini of proteins containing an N-terminal arginine or lysine.</text>
</comment>